<name>A0A1Z5JSR5_FISSO</name>
<proteinExistence type="predicted"/>
<accession>A0A1Z5JSR5</accession>
<organism evidence="1 2">
    <name type="scientific">Fistulifera solaris</name>
    <name type="common">Oleaginous diatom</name>
    <dbReference type="NCBI Taxonomy" id="1519565"/>
    <lineage>
        <taxon>Eukaryota</taxon>
        <taxon>Sar</taxon>
        <taxon>Stramenopiles</taxon>
        <taxon>Ochrophyta</taxon>
        <taxon>Bacillariophyta</taxon>
        <taxon>Bacillariophyceae</taxon>
        <taxon>Bacillariophycidae</taxon>
        <taxon>Naviculales</taxon>
        <taxon>Naviculaceae</taxon>
        <taxon>Fistulifera</taxon>
    </lineage>
</organism>
<dbReference type="Proteomes" id="UP000198406">
    <property type="component" value="Unassembled WGS sequence"/>
</dbReference>
<reference evidence="1 2" key="1">
    <citation type="journal article" date="2015" name="Plant Cell">
        <title>Oil accumulation by the oleaginous diatom Fistulifera solaris as revealed by the genome and transcriptome.</title>
        <authorList>
            <person name="Tanaka T."/>
            <person name="Maeda Y."/>
            <person name="Veluchamy A."/>
            <person name="Tanaka M."/>
            <person name="Abida H."/>
            <person name="Marechal E."/>
            <person name="Bowler C."/>
            <person name="Muto M."/>
            <person name="Sunaga Y."/>
            <person name="Tanaka M."/>
            <person name="Yoshino T."/>
            <person name="Taniguchi T."/>
            <person name="Fukuda Y."/>
            <person name="Nemoto M."/>
            <person name="Matsumoto M."/>
            <person name="Wong P.S."/>
            <person name="Aburatani S."/>
            <person name="Fujibuchi W."/>
        </authorList>
    </citation>
    <scope>NUCLEOTIDE SEQUENCE [LARGE SCALE GENOMIC DNA]</scope>
    <source>
        <strain evidence="1 2">JPCC DA0580</strain>
    </source>
</reference>
<dbReference type="EMBL" id="BDSP01000111">
    <property type="protein sequence ID" value="GAX17070.1"/>
    <property type="molecule type" value="Genomic_DNA"/>
</dbReference>
<evidence type="ECO:0000313" key="1">
    <source>
        <dbReference type="EMBL" id="GAX17070.1"/>
    </source>
</evidence>
<comment type="caution">
    <text evidence="1">The sequence shown here is derived from an EMBL/GenBank/DDBJ whole genome shotgun (WGS) entry which is preliminary data.</text>
</comment>
<sequence>MRYRLWQIPQHRVVGSLWRRIVPCTACKSIANDFLLEYAFPSTRYRMGYWSNVLVVAPLPSPQTKTGKTLAEANL</sequence>
<keyword evidence="2" id="KW-1185">Reference proteome</keyword>
<protein>
    <submittedName>
        <fullName evidence="1">Uncharacterized protein</fullName>
    </submittedName>
</protein>
<dbReference type="AlphaFoldDB" id="A0A1Z5JSR5"/>
<gene>
    <name evidence="1" type="ORF">FisN_5Hu455</name>
</gene>
<dbReference type="InParanoid" id="A0A1Z5JSR5"/>
<evidence type="ECO:0000313" key="2">
    <source>
        <dbReference type="Proteomes" id="UP000198406"/>
    </source>
</evidence>